<feature type="domain" description="Spo11/DNA topoisomerase VI subunit A N-terminal" evidence="12">
    <location>
        <begin position="91"/>
        <end position="152"/>
    </location>
</feature>
<dbReference type="InterPro" id="IPR013049">
    <property type="entry name" value="Spo11/TopoVI_A_N"/>
</dbReference>
<dbReference type="AlphaFoldDB" id="A0A6G1JS56"/>
<evidence type="ECO:0000256" key="2">
    <source>
        <dbReference type="ARBA" id="ARBA00001946"/>
    </source>
</evidence>
<name>A0A6G1JS56_9PLEO</name>
<dbReference type="FunFam" id="3.40.1360.10:FF:000018">
    <property type="entry name" value="Type II DNA topoisomerase VI subunit A"/>
    <property type="match status" value="1"/>
</dbReference>
<evidence type="ECO:0000256" key="10">
    <source>
        <dbReference type="PROSITE-ProRule" id="PRU01385"/>
    </source>
</evidence>
<evidence type="ECO:0000313" key="15">
    <source>
        <dbReference type="Proteomes" id="UP000799428"/>
    </source>
</evidence>
<evidence type="ECO:0000256" key="8">
    <source>
        <dbReference type="ARBA" id="ARBA00023125"/>
    </source>
</evidence>
<feature type="region of interest" description="Disordered" evidence="11">
    <location>
        <begin position="1"/>
        <end position="22"/>
    </location>
</feature>
<evidence type="ECO:0000256" key="1">
    <source>
        <dbReference type="ARBA" id="ARBA00000185"/>
    </source>
</evidence>
<dbReference type="Pfam" id="PF04406">
    <property type="entry name" value="TP6A_N"/>
    <property type="match status" value="1"/>
</dbReference>
<dbReference type="SUPFAM" id="SSF56726">
    <property type="entry name" value="DNA topoisomerase IV, alpha subunit"/>
    <property type="match status" value="1"/>
</dbReference>
<dbReference type="GO" id="GO:0005524">
    <property type="term" value="F:ATP binding"/>
    <property type="evidence" value="ECO:0007669"/>
    <property type="project" value="InterPro"/>
</dbReference>
<dbReference type="GO" id="GO:0042138">
    <property type="term" value="P:meiotic DNA double-strand break formation"/>
    <property type="evidence" value="ECO:0007669"/>
    <property type="project" value="TreeGrafter"/>
</dbReference>
<keyword evidence="5" id="KW-0479">Metal-binding</keyword>
<evidence type="ECO:0000256" key="6">
    <source>
        <dbReference type="ARBA" id="ARBA00022842"/>
    </source>
</evidence>
<evidence type="ECO:0000256" key="7">
    <source>
        <dbReference type="ARBA" id="ARBA00023029"/>
    </source>
</evidence>
<evidence type="ECO:0000259" key="13">
    <source>
        <dbReference type="Pfam" id="PF21180"/>
    </source>
</evidence>
<dbReference type="EC" id="5.6.2.2" evidence="4"/>
<dbReference type="InterPro" id="IPR002815">
    <property type="entry name" value="Spo11/TopoVI_A"/>
</dbReference>
<feature type="domain" description="Topoisomerase 6 subunit A/Spo11 TOPRIM" evidence="13">
    <location>
        <begin position="173"/>
        <end position="349"/>
    </location>
</feature>
<organism evidence="14 15">
    <name type="scientific">Pleomassaria siparia CBS 279.74</name>
    <dbReference type="NCBI Taxonomy" id="1314801"/>
    <lineage>
        <taxon>Eukaryota</taxon>
        <taxon>Fungi</taxon>
        <taxon>Dikarya</taxon>
        <taxon>Ascomycota</taxon>
        <taxon>Pezizomycotina</taxon>
        <taxon>Dothideomycetes</taxon>
        <taxon>Pleosporomycetidae</taxon>
        <taxon>Pleosporales</taxon>
        <taxon>Pleomassariaceae</taxon>
        <taxon>Pleomassaria</taxon>
    </lineage>
</organism>
<proteinExistence type="inferred from homology"/>
<dbReference type="PANTHER" id="PTHR10848:SF0">
    <property type="entry name" value="MEIOTIC RECOMBINATION PROTEIN SPO11"/>
    <property type="match status" value="1"/>
</dbReference>
<dbReference type="InterPro" id="IPR036078">
    <property type="entry name" value="Spo11/TopoVI_A_sf"/>
</dbReference>
<dbReference type="GO" id="GO:0000706">
    <property type="term" value="P:meiotic DNA double-strand break processing"/>
    <property type="evidence" value="ECO:0007669"/>
    <property type="project" value="TreeGrafter"/>
</dbReference>
<evidence type="ECO:0000256" key="11">
    <source>
        <dbReference type="SAM" id="MobiDB-lite"/>
    </source>
</evidence>
<keyword evidence="7 10" id="KW-0799">Topoisomerase</keyword>
<comment type="similarity">
    <text evidence="3 10">Belongs to the TOP6A family.</text>
</comment>
<keyword evidence="9 10" id="KW-0413">Isomerase</keyword>
<comment type="catalytic activity">
    <reaction evidence="1 10">
        <text>ATP-dependent breakage, passage and rejoining of double-stranded DNA.</text>
        <dbReference type="EC" id="5.6.2.2"/>
    </reaction>
</comment>
<dbReference type="Pfam" id="PF21180">
    <property type="entry name" value="TOP6A-Spo11_Toprim"/>
    <property type="match status" value="1"/>
</dbReference>
<reference evidence="14" key="1">
    <citation type="journal article" date="2020" name="Stud. Mycol.">
        <title>101 Dothideomycetes genomes: a test case for predicting lifestyles and emergence of pathogens.</title>
        <authorList>
            <person name="Haridas S."/>
            <person name="Albert R."/>
            <person name="Binder M."/>
            <person name="Bloem J."/>
            <person name="Labutti K."/>
            <person name="Salamov A."/>
            <person name="Andreopoulos B."/>
            <person name="Baker S."/>
            <person name="Barry K."/>
            <person name="Bills G."/>
            <person name="Bluhm B."/>
            <person name="Cannon C."/>
            <person name="Castanera R."/>
            <person name="Culley D."/>
            <person name="Daum C."/>
            <person name="Ezra D."/>
            <person name="Gonzalez J."/>
            <person name="Henrissat B."/>
            <person name="Kuo A."/>
            <person name="Liang C."/>
            <person name="Lipzen A."/>
            <person name="Lutzoni F."/>
            <person name="Magnuson J."/>
            <person name="Mondo S."/>
            <person name="Nolan M."/>
            <person name="Ohm R."/>
            <person name="Pangilinan J."/>
            <person name="Park H.-J."/>
            <person name="Ramirez L."/>
            <person name="Alfaro M."/>
            <person name="Sun H."/>
            <person name="Tritt A."/>
            <person name="Yoshinaga Y."/>
            <person name="Zwiers L.-H."/>
            <person name="Turgeon B."/>
            <person name="Goodwin S."/>
            <person name="Spatafora J."/>
            <person name="Crous P."/>
            <person name="Grigoriev I."/>
        </authorList>
    </citation>
    <scope>NUCLEOTIDE SEQUENCE</scope>
    <source>
        <strain evidence="14">CBS 279.74</strain>
    </source>
</reference>
<dbReference type="PROSITE" id="PS52041">
    <property type="entry name" value="TOPO_IIB"/>
    <property type="match status" value="1"/>
</dbReference>
<dbReference type="GO" id="GO:0003677">
    <property type="term" value="F:DNA binding"/>
    <property type="evidence" value="ECO:0007669"/>
    <property type="project" value="UniProtKB-UniRule"/>
</dbReference>
<dbReference type="Proteomes" id="UP000799428">
    <property type="component" value="Unassembled WGS sequence"/>
</dbReference>
<feature type="active site" description="O-(5'-phospho-DNA)-tyrosine intermediate" evidence="10">
    <location>
        <position position="120"/>
    </location>
</feature>
<keyword evidence="6" id="KW-0460">Magnesium</keyword>
<evidence type="ECO:0000313" key="14">
    <source>
        <dbReference type="EMBL" id="KAF2702997.1"/>
    </source>
</evidence>
<keyword evidence="8 10" id="KW-0238">DNA-binding</keyword>
<dbReference type="GO" id="GO:0000228">
    <property type="term" value="C:nuclear chromosome"/>
    <property type="evidence" value="ECO:0007669"/>
    <property type="project" value="TreeGrafter"/>
</dbReference>
<dbReference type="PRINTS" id="PR01550">
    <property type="entry name" value="TOP6AFAMILY"/>
</dbReference>
<comment type="cofactor">
    <cofactor evidence="2">
        <name>Mg(2+)</name>
        <dbReference type="ChEBI" id="CHEBI:18420"/>
    </cofactor>
</comment>
<dbReference type="EMBL" id="MU005790">
    <property type="protein sequence ID" value="KAF2702997.1"/>
    <property type="molecule type" value="Genomic_DNA"/>
</dbReference>
<dbReference type="GO" id="GO:0046872">
    <property type="term" value="F:metal ion binding"/>
    <property type="evidence" value="ECO:0007669"/>
    <property type="project" value="UniProtKB-KW"/>
</dbReference>
<evidence type="ECO:0000259" key="12">
    <source>
        <dbReference type="Pfam" id="PF04406"/>
    </source>
</evidence>
<dbReference type="InterPro" id="IPR034136">
    <property type="entry name" value="TOPRIM_Topo6A/Spo11"/>
</dbReference>
<gene>
    <name evidence="14" type="ORF">K504DRAFT_419194</name>
</gene>
<evidence type="ECO:0000256" key="5">
    <source>
        <dbReference type="ARBA" id="ARBA00022723"/>
    </source>
</evidence>
<evidence type="ECO:0000256" key="3">
    <source>
        <dbReference type="ARBA" id="ARBA00006559"/>
    </source>
</evidence>
<dbReference type="PANTHER" id="PTHR10848">
    <property type="entry name" value="MEIOTIC RECOMBINATION PROTEIN SPO11"/>
    <property type="match status" value="1"/>
</dbReference>
<sequence>MEAVNNHLYHPNQMEDPTRSSKDRDWVIARIEGMFERIVDSLIDGNGQLAITLKTRAGISRRKPHTRNVESLPPAKIREINFPGSNEQEAWRFTVLVRILELVHGCLIDNTMMTKRDLYYRHPDLFGKQAVVDRYVDDLACTLGVSRCSLNVGMLVPKLHMNDTVDLSFIRWILVIEKEATFRSFLSSSQWGTWCIQGLALTAKGYPDLASRKFLGRLADDSPDIPMFALVDFDPDGIAIMSTYKHGSYRLAHEDVRPEGTGALCLPQLRWLGVQSHQMSRTPVTEGDTDKDAISEAQGIMRLTTRDRMKARHMLDWDLCAEDGPEQDWRRELQTMLMLNIKAEMQILDELPGGLASWLGTELGGVSGGQTAMACELSDDDMLF</sequence>
<dbReference type="GO" id="GO:0007131">
    <property type="term" value="P:reciprocal meiotic recombination"/>
    <property type="evidence" value="ECO:0007669"/>
    <property type="project" value="TreeGrafter"/>
</dbReference>
<dbReference type="Gene3D" id="3.40.1360.10">
    <property type="match status" value="1"/>
</dbReference>
<evidence type="ECO:0000256" key="4">
    <source>
        <dbReference type="ARBA" id="ARBA00012895"/>
    </source>
</evidence>
<accession>A0A6G1JS56</accession>
<dbReference type="GO" id="GO:0003918">
    <property type="term" value="F:DNA topoisomerase type II (double strand cut, ATP-hydrolyzing) activity"/>
    <property type="evidence" value="ECO:0007669"/>
    <property type="project" value="UniProtKB-UniRule"/>
</dbReference>
<dbReference type="CDD" id="cd00223">
    <property type="entry name" value="TOPRIM_TopoIIB_SPO"/>
    <property type="match status" value="1"/>
</dbReference>
<evidence type="ECO:0000256" key="9">
    <source>
        <dbReference type="ARBA" id="ARBA00023235"/>
    </source>
</evidence>
<protein>
    <recommendedName>
        <fullName evidence="4">DNA topoisomerase (ATP-hydrolyzing)</fullName>
        <ecNumber evidence="4">5.6.2.2</ecNumber>
    </recommendedName>
</protein>
<keyword evidence="15" id="KW-1185">Reference proteome</keyword>
<dbReference type="OrthoDB" id="5377392at2759"/>